<organism evidence="1">
    <name type="scientific">Aegilops tauschii</name>
    <name type="common">Tausch's goatgrass</name>
    <name type="synonym">Aegilops squarrosa</name>
    <dbReference type="NCBI Taxonomy" id="37682"/>
    <lineage>
        <taxon>Eukaryota</taxon>
        <taxon>Viridiplantae</taxon>
        <taxon>Streptophyta</taxon>
        <taxon>Embryophyta</taxon>
        <taxon>Tracheophyta</taxon>
        <taxon>Spermatophyta</taxon>
        <taxon>Magnoliopsida</taxon>
        <taxon>Liliopsida</taxon>
        <taxon>Poales</taxon>
        <taxon>Poaceae</taxon>
        <taxon>BOP clade</taxon>
        <taxon>Pooideae</taxon>
        <taxon>Triticodae</taxon>
        <taxon>Triticeae</taxon>
        <taxon>Triticinae</taxon>
        <taxon>Aegilops</taxon>
    </lineage>
</organism>
<dbReference type="EnsemblPlants" id="EMT24726">
    <property type="protein sequence ID" value="EMT24726"/>
    <property type="gene ID" value="F775_05080"/>
</dbReference>
<dbReference type="PANTHER" id="PTHR32170:SF3">
    <property type="entry name" value="PROTEASOME ACTIVATOR COMPLEX SUBUNIT 4"/>
    <property type="match status" value="1"/>
</dbReference>
<dbReference type="GO" id="GO:0005634">
    <property type="term" value="C:nucleus"/>
    <property type="evidence" value="ECO:0007669"/>
    <property type="project" value="TreeGrafter"/>
</dbReference>
<dbReference type="GO" id="GO:0070628">
    <property type="term" value="F:proteasome binding"/>
    <property type="evidence" value="ECO:0007669"/>
    <property type="project" value="InterPro"/>
</dbReference>
<evidence type="ECO:0000313" key="1">
    <source>
        <dbReference type="EnsemblPlants" id="EMT24726"/>
    </source>
</evidence>
<dbReference type="GO" id="GO:0005829">
    <property type="term" value="C:cytosol"/>
    <property type="evidence" value="ECO:0007669"/>
    <property type="project" value="TreeGrafter"/>
</dbReference>
<dbReference type="ExpressionAtlas" id="M8CMJ3">
    <property type="expression patterns" value="baseline"/>
</dbReference>
<dbReference type="AlphaFoldDB" id="M8CMJ3"/>
<proteinExistence type="predicted"/>
<dbReference type="PANTHER" id="PTHR32170">
    <property type="entry name" value="PROTEASOME ACTIVATOR COMPLEX SUBUNIT 4"/>
    <property type="match status" value="1"/>
</dbReference>
<dbReference type="GO" id="GO:0016504">
    <property type="term" value="F:peptidase activator activity"/>
    <property type="evidence" value="ECO:0007669"/>
    <property type="project" value="InterPro"/>
</dbReference>
<protein>
    <submittedName>
        <fullName evidence="1">Uncharacterized protein</fullName>
    </submittedName>
</protein>
<dbReference type="InterPro" id="IPR035309">
    <property type="entry name" value="PSME4"/>
</dbReference>
<dbReference type="GO" id="GO:0010499">
    <property type="term" value="P:proteasomal ubiquitin-independent protein catabolic process"/>
    <property type="evidence" value="ECO:0007669"/>
    <property type="project" value="TreeGrafter"/>
</dbReference>
<reference evidence="1" key="1">
    <citation type="submission" date="2015-06" db="UniProtKB">
        <authorList>
            <consortium name="EnsemblPlants"/>
        </authorList>
    </citation>
    <scope>IDENTIFICATION</scope>
</reference>
<accession>M8CMJ3</accession>
<name>M8CMJ3_AEGTA</name>
<sequence length="315" mass="35654">MDAMTREFWEMKRMEIMCRIKMELHNLMAGGGVGFGGVFAFCNVGGGGFGMGGGGFDNGGGVGFGGGGGGGGFIKAKSNVAPEDIHALVELGFGIFHASQNKFVVQIKWGGLLIRLFKKHVERLSLDVQWRPLYETLIQTHFKRNMGPEGWKVRQQHFETITGLVRASRTFFPEGAAAEIWLEFRPLLENPWHNSAFEGVGFVRLFLPANPRNQDHFTTDWIAQCLHIWDSVTNCNFWDIQWAAIIARCIKNSRSIEWEKFLPLLFTRYLNMFEVCLAFRLNSYVLFLRGDCSEGPDGGEEGWGWGWVEMYKQFT</sequence>